<evidence type="ECO:0000256" key="6">
    <source>
        <dbReference type="ARBA" id="ARBA00023239"/>
    </source>
</evidence>
<keyword evidence="6 10" id="KW-0456">Lyase</keyword>
<evidence type="ECO:0000313" key="11">
    <source>
        <dbReference type="Proteomes" id="UP001597083"/>
    </source>
</evidence>
<evidence type="ECO:0000313" key="10">
    <source>
        <dbReference type="EMBL" id="MFD0851721.1"/>
    </source>
</evidence>
<dbReference type="PANTHER" id="PTHR43183:SF1">
    <property type="entry name" value="HYPOTHETICAL DIHYDROXY-ACID DEHYDRATASE (EUROFUNG)-RELATED"/>
    <property type="match status" value="1"/>
</dbReference>
<evidence type="ECO:0000259" key="8">
    <source>
        <dbReference type="Pfam" id="PF00920"/>
    </source>
</evidence>
<dbReference type="EMBL" id="JBHTIR010000723">
    <property type="protein sequence ID" value="MFD0851721.1"/>
    <property type="molecule type" value="Genomic_DNA"/>
</dbReference>
<protein>
    <submittedName>
        <fullName evidence="10">Dihydroxy-acid dehydratase</fullName>
        <ecNumber evidence="10">4.2.1.9</ecNumber>
    </submittedName>
</protein>
<feature type="non-terminal residue" evidence="10">
    <location>
        <position position="178"/>
    </location>
</feature>
<dbReference type="Pfam" id="PF00920">
    <property type="entry name" value="ILVD_EDD_N"/>
    <property type="match status" value="1"/>
</dbReference>
<evidence type="ECO:0000256" key="2">
    <source>
        <dbReference type="ARBA" id="ARBA00022714"/>
    </source>
</evidence>
<comment type="caution">
    <text evidence="10">The sequence shown here is derived from an EMBL/GenBank/DDBJ whole genome shotgun (WGS) entry which is preliminary data.</text>
</comment>
<dbReference type="InterPro" id="IPR052352">
    <property type="entry name" value="Sugar_Degrad_Dehydratases"/>
</dbReference>
<reference evidence="11" key="1">
    <citation type="journal article" date="2019" name="Int. J. Syst. Evol. Microbiol.">
        <title>The Global Catalogue of Microorganisms (GCM) 10K type strain sequencing project: providing services to taxonomists for standard genome sequencing and annotation.</title>
        <authorList>
            <consortium name="The Broad Institute Genomics Platform"/>
            <consortium name="The Broad Institute Genome Sequencing Center for Infectious Disease"/>
            <person name="Wu L."/>
            <person name="Ma J."/>
        </authorList>
    </citation>
    <scope>NUCLEOTIDE SEQUENCE [LARGE SCALE GENOMIC DNA]</scope>
    <source>
        <strain evidence="11">JCM 31696</strain>
    </source>
</reference>
<dbReference type="InterPro" id="IPR056740">
    <property type="entry name" value="ILV_EDD_C"/>
</dbReference>
<proteinExistence type="inferred from homology"/>
<comment type="similarity">
    <text evidence="1">Belongs to the IlvD/Edd family.</text>
</comment>
<evidence type="ECO:0000256" key="4">
    <source>
        <dbReference type="ARBA" id="ARBA00023004"/>
    </source>
</evidence>
<keyword evidence="5" id="KW-0411">Iron-sulfur</keyword>
<dbReference type="Pfam" id="PF24877">
    <property type="entry name" value="ILV_EDD_C"/>
    <property type="match status" value="1"/>
</dbReference>
<name>A0ABW3CB08_9ACTN</name>
<evidence type="ECO:0000256" key="7">
    <source>
        <dbReference type="ARBA" id="ARBA00023304"/>
    </source>
</evidence>
<sequence>VAAAGRRIVELIAEDVRPRDILTPAAFRDAVTAMLAISASVNTLKHLQAVAVEAGTDADIYALFEELAPKTPLLAAVKPNGTRRIDEFESAGGTQALLHSLSPLLNLDRTTVAGPSVRTTPTADPDVIRPLDNPFARHPGIVLVRGTLAPDGGVAKRTVADDGVRAFRGPAKVFRSRE</sequence>
<organism evidence="10 11">
    <name type="scientific">Actinomadura adrarensis</name>
    <dbReference type="NCBI Taxonomy" id="1819600"/>
    <lineage>
        <taxon>Bacteria</taxon>
        <taxon>Bacillati</taxon>
        <taxon>Actinomycetota</taxon>
        <taxon>Actinomycetes</taxon>
        <taxon>Streptosporangiales</taxon>
        <taxon>Thermomonosporaceae</taxon>
        <taxon>Actinomadura</taxon>
    </lineage>
</organism>
<gene>
    <name evidence="10" type="ORF">ACFQ07_05795</name>
</gene>
<keyword evidence="4" id="KW-0408">Iron</keyword>
<feature type="domain" description="Dihydroxy-acid/6-phosphogluconate dehydratase N-terminal" evidence="8">
    <location>
        <begin position="2"/>
        <end position="118"/>
    </location>
</feature>
<dbReference type="PANTHER" id="PTHR43183">
    <property type="entry name" value="HYPOTHETICAL DIHYDROXYACID DEHYDRATASE (EUROFUNG)-RELATED"/>
    <property type="match status" value="1"/>
</dbReference>
<evidence type="ECO:0000259" key="9">
    <source>
        <dbReference type="Pfam" id="PF24877"/>
    </source>
</evidence>
<accession>A0ABW3CB08</accession>
<keyword evidence="11" id="KW-1185">Reference proteome</keyword>
<feature type="domain" description="Dihydroxy-acid/6-phosphogluconate dehydratase C-terminal" evidence="9">
    <location>
        <begin position="126"/>
        <end position="177"/>
    </location>
</feature>
<dbReference type="Proteomes" id="UP001597083">
    <property type="component" value="Unassembled WGS sequence"/>
</dbReference>
<keyword evidence="2" id="KW-0001">2Fe-2S</keyword>
<evidence type="ECO:0000256" key="5">
    <source>
        <dbReference type="ARBA" id="ARBA00023014"/>
    </source>
</evidence>
<dbReference type="SUPFAM" id="SSF143975">
    <property type="entry name" value="IlvD/EDD N-terminal domain-like"/>
    <property type="match status" value="1"/>
</dbReference>
<evidence type="ECO:0000256" key="3">
    <source>
        <dbReference type="ARBA" id="ARBA00022723"/>
    </source>
</evidence>
<keyword evidence="7" id="KW-0028">Amino-acid biosynthesis</keyword>
<keyword evidence="3" id="KW-0479">Metal-binding</keyword>
<dbReference type="GO" id="GO:0004160">
    <property type="term" value="F:dihydroxy-acid dehydratase activity"/>
    <property type="evidence" value="ECO:0007669"/>
    <property type="project" value="UniProtKB-EC"/>
</dbReference>
<feature type="non-terminal residue" evidence="10">
    <location>
        <position position="1"/>
    </location>
</feature>
<dbReference type="InterPro" id="IPR037237">
    <property type="entry name" value="IlvD/EDD_N"/>
</dbReference>
<keyword evidence="7" id="KW-0100">Branched-chain amino acid biosynthesis</keyword>
<evidence type="ECO:0000256" key="1">
    <source>
        <dbReference type="ARBA" id="ARBA00006486"/>
    </source>
</evidence>
<dbReference type="EC" id="4.2.1.9" evidence="10"/>
<dbReference type="InterPro" id="IPR000581">
    <property type="entry name" value="ILV_EDD_N"/>
</dbReference>